<reference evidence="3" key="1">
    <citation type="submission" date="2020-07" db="EMBL/GenBank/DDBJ databases">
        <title>Huge and variable diversity of episymbiotic CPR bacteria and DPANN archaea in groundwater ecosystems.</title>
        <authorList>
            <person name="He C.Y."/>
            <person name="Keren R."/>
            <person name="Whittaker M."/>
            <person name="Farag I.F."/>
            <person name="Doudna J."/>
            <person name="Cate J.H.D."/>
            <person name="Banfield J.F."/>
        </authorList>
    </citation>
    <scope>NUCLEOTIDE SEQUENCE</scope>
    <source>
        <strain evidence="3">NC_groundwater_1860_Pr3_B-0.1um_51_7</strain>
    </source>
</reference>
<dbReference type="Proteomes" id="UP000808761">
    <property type="component" value="Unassembled WGS sequence"/>
</dbReference>
<evidence type="ECO:0000256" key="1">
    <source>
        <dbReference type="ARBA" id="ARBA00022845"/>
    </source>
</evidence>
<dbReference type="PANTHER" id="PTHR33231">
    <property type="entry name" value="30S RIBOSOMAL PROTEIN"/>
    <property type="match status" value="1"/>
</dbReference>
<accession>A0A9D6UKE6</accession>
<dbReference type="PANTHER" id="PTHR33231:SF1">
    <property type="entry name" value="30S RIBOSOMAL PROTEIN"/>
    <property type="match status" value="1"/>
</dbReference>
<keyword evidence="1" id="KW-0810">Translation regulation</keyword>
<gene>
    <name evidence="3" type="primary">raiA</name>
    <name evidence="3" type="ORF">HZB08_00265</name>
</gene>
<dbReference type="NCBIfam" id="TIGR00741">
    <property type="entry name" value="yfiA"/>
    <property type="match status" value="1"/>
</dbReference>
<feature type="coiled-coil region" evidence="2">
    <location>
        <begin position="85"/>
        <end position="112"/>
    </location>
</feature>
<dbReference type="Pfam" id="PF02482">
    <property type="entry name" value="Ribosomal_S30AE"/>
    <property type="match status" value="1"/>
</dbReference>
<dbReference type="GO" id="GO:0022627">
    <property type="term" value="C:cytosolic small ribosomal subunit"/>
    <property type="evidence" value="ECO:0007669"/>
    <property type="project" value="TreeGrafter"/>
</dbReference>
<keyword evidence="2" id="KW-0175">Coiled coil</keyword>
<evidence type="ECO:0000313" key="4">
    <source>
        <dbReference type="Proteomes" id="UP000808761"/>
    </source>
</evidence>
<name>A0A9D6UKE6_UNCSA</name>
<dbReference type="GO" id="GO:0045900">
    <property type="term" value="P:negative regulation of translational elongation"/>
    <property type="evidence" value="ECO:0007669"/>
    <property type="project" value="TreeGrafter"/>
</dbReference>
<dbReference type="InterPro" id="IPR050574">
    <property type="entry name" value="HPF/YfiA_ribosome-assoc"/>
</dbReference>
<organism evidence="3 4">
    <name type="scientific">Candidatus Saganbacteria bacterium</name>
    <dbReference type="NCBI Taxonomy" id="2575572"/>
    <lineage>
        <taxon>Bacteria</taxon>
        <taxon>Bacillati</taxon>
        <taxon>Saganbacteria</taxon>
    </lineage>
</organism>
<dbReference type="InterPro" id="IPR036567">
    <property type="entry name" value="RHF-like"/>
</dbReference>
<comment type="caution">
    <text evidence="3">The sequence shown here is derived from an EMBL/GenBank/DDBJ whole genome shotgun (WGS) entry which is preliminary data.</text>
</comment>
<dbReference type="AlphaFoldDB" id="A0A9D6UKE6"/>
<dbReference type="Gene3D" id="3.30.160.100">
    <property type="entry name" value="Ribosome hibernation promotion factor-like"/>
    <property type="match status" value="1"/>
</dbReference>
<protein>
    <submittedName>
        <fullName evidence="3">Ribosome-associated translation inhibitor RaiA</fullName>
    </submittedName>
</protein>
<evidence type="ECO:0000256" key="2">
    <source>
        <dbReference type="SAM" id="Coils"/>
    </source>
</evidence>
<dbReference type="SUPFAM" id="SSF69754">
    <property type="entry name" value="Ribosome binding protein Y (YfiA homologue)"/>
    <property type="match status" value="1"/>
</dbReference>
<dbReference type="EMBL" id="JACRKR010000013">
    <property type="protein sequence ID" value="MBI5078443.1"/>
    <property type="molecule type" value="Genomic_DNA"/>
</dbReference>
<evidence type="ECO:0000313" key="3">
    <source>
        <dbReference type="EMBL" id="MBI5078443.1"/>
    </source>
</evidence>
<proteinExistence type="predicted"/>
<dbReference type="CDD" id="cd00552">
    <property type="entry name" value="RaiA"/>
    <property type="match status" value="1"/>
</dbReference>
<dbReference type="GO" id="GO:0043024">
    <property type="term" value="F:ribosomal small subunit binding"/>
    <property type="evidence" value="ECO:0007669"/>
    <property type="project" value="TreeGrafter"/>
</dbReference>
<sequence>MEEEVTEVMQVKVIGRGIKITAPLRDYVHGKIIKLEGFFSNIQKVEVVLDARAIDNAERRQVAEIRAWMAALRVVQASEGGQDVYAAFDLALEEIKRQVARHKEKLGRERIRRAKKMKLRSKLISGGTPRAWLDRKSEA</sequence>
<dbReference type="InterPro" id="IPR003489">
    <property type="entry name" value="RHF/RaiA"/>
</dbReference>